<gene>
    <name evidence="2" type="ORF">LITE_LOCUS16174</name>
</gene>
<evidence type="ECO:0000313" key="2">
    <source>
        <dbReference type="EMBL" id="CAI0414088.1"/>
    </source>
</evidence>
<feature type="compositionally biased region" description="Polar residues" evidence="1">
    <location>
        <begin position="22"/>
        <end position="31"/>
    </location>
</feature>
<dbReference type="EMBL" id="CAMGYJ010000005">
    <property type="protein sequence ID" value="CAI0414088.1"/>
    <property type="molecule type" value="Genomic_DNA"/>
</dbReference>
<organism evidence="2 3">
    <name type="scientific">Linum tenue</name>
    <dbReference type="NCBI Taxonomy" id="586396"/>
    <lineage>
        <taxon>Eukaryota</taxon>
        <taxon>Viridiplantae</taxon>
        <taxon>Streptophyta</taxon>
        <taxon>Embryophyta</taxon>
        <taxon>Tracheophyta</taxon>
        <taxon>Spermatophyta</taxon>
        <taxon>Magnoliopsida</taxon>
        <taxon>eudicotyledons</taxon>
        <taxon>Gunneridae</taxon>
        <taxon>Pentapetalae</taxon>
        <taxon>rosids</taxon>
        <taxon>fabids</taxon>
        <taxon>Malpighiales</taxon>
        <taxon>Linaceae</taxon>
        <taxon>Linum</taxon>
    </lineage>
</organism>
<comment type="caution">
    <text evidence="2">The sequence shown here is derived from an EMBL/GenBank/DDBJ whole genome shotgun (WGS) entry which is preliminary data.</text>
</comment>
<evidence type="ECO:0000313" key="3">
    <source>
        <dbReference type="Proteomes" id="UP001154282"/>
    </source>
</evidence>
<dbReference type="Proteomes" id="UP001154282">
    <property type="component" value="Unassembled WGS sequence"/>
</dbReference>
<sequence>MTCAGSSTSLTATATPCSVLTSSADSSTELDPSTPPTMSSTPPLDETTWMAAAGRFRPMIRISTTCLNLKSSR</sequence>
<name>A0AAV0JYX2_9ROSI</name>
<proteinExistence type="predicted"/>
<dbReference type="AlphaFoldDB" id="A0AAV0JYX2"/>
<evidence type="ECO:0000256" key="1">
    <source>
        <dbReference type="SAM" id="MobiDB-lite"/>
    </source>
</evidence>
<accession>A0AAV0JYX2</accession>
<keyword evidence="3" id="KW-1185">Reference proteome</keyword>
<feature type="region of interest" description="Disordered" evidence="1">
    <location>
        <begin position="22"/>
        <end position="45"/>
    </location>
</feature>
<protein>
    <submittedName>
        <fullName evidence="2">Uncharacterized protein</fullName>
    </submittedName>
</protein>
<reference evidence="2" key="1">
    <citation type="submission" date="2022-08" db="EMBL/GenBank/DDBJ databases">
        <authorList>
            <person name="Gutierrez-Valencia J."/>
        </authorList>
    </citation>
    <scope>NUCLEOTIDE SEQUENCE</scope>
</reference>